<protein>
    <submittedName>
        <fullName evidence="1">Uncharacterized protein</fullName>
    </submittedName>
</protein>
<reference evidence="1 2" key="1">
    <citation type="journal article" date="2010" name="Stand. Genomic Sci.">
        <title>Complete genome sequence of Ilyobacter polytropus type strain (CuHbu1).</title>
        <authorList>
            <person name="Sikorski J."/>
            <person name="Chertkov O."/>
            <person name="Lapidus A."/>
            <person name="Nolan M."/>
            <person name="Lucas S."/>
            <person name="Del Rio T.G."/>
            <person name="Tice H."/>
            <person name="Cheng J.F."/>
            <person name="Tapia R."/>
            <person name="Han C."/>
            <person name="Goodwin L."/>
            <person name="Pitluck S."/>
            <person name="Liolios K."/>
            <person name="Ivanova N."/>
            <person name="Mavromatis K."/>
            <person name="Mikhailova N."/>
            <person name="Pati A."/>
            <person name="Chen A."/>
            <person name="Palaniappan K."/>
            <person name="Land M."/>
            <person name="Hauser L."/>
            <person name="Chang Y.J."/>
            <person name="Jeffries C.D."/>
            <person name="Brambilla E."/>
            <person name="Yasawong M."/>
            <person name="Rohde M."/>
            <person name="Pukall R."/>
            <person name="Spring S."/>
            <person name="Goker M."/>
            <person name="Woyke T."/>
            <person name="Bristow J."/>
            <person name="Eisen J.A."/>
            <person name="Markowitz V."/>
            <person name="Hugenholtz P."/>
            <person name="Kyrpides N.C."/>
            <person name="Klenk H.P."/>
        </authorList>
    </citation>
    <scope>NUCLEOTIDE SEQUENCE [LARGE SCALE GENOMIC DNA]</scope>
    <source>
        <strain evidence="2">ATCC 51220 / DSM 2926 / LMG 16218 / CuHBu1</strain>
        <plasmid evidence="1 2">pILYOP01</plasmid>
    </source>
</reference>
<gene>
    <name evidence="1" type="ordered locus">Ilyop_2067</name>
</gene>
<evidence type="ECO:0000313" key="1">
    <source>
        <dbReference type="EMBL" id="ADO83837.1"/>
    </source>
</evidence>
<evidence type="ECO:0000313" key="2">
    <source>
        <dbReference type="Proteomes" id="UP000006875"/>
    </source>
</evidence>
<dbReference type="HOGENOM" id="CLU_2861738_0_0_0"/>
<dbReference type="KEGG" id="ipo:Ilyop_2067"/>
<dbReference type="AlphaFoldDB" id="E3HBS5"/>
<sequence>MRNFQKRKKRVLRRYIKKRVEKAKEDINKNFIKKNVTIKVEMPRKINKNDVKNRLLSSIKKNLS</sequence>
<geneLocation type="plasmid" evidence="1 2">
    <name>pILYOP01</name>
</geneLocation>
<dbReference type="RefSeq" id="WP_013388499.1">
    <property type="nucleotide sequence ID" value="NC_014633.1"/>
</dbReference>
<proteinExistence type="predicted"/>
<accession>E3HBS5</accession>
<dbReference type="EMBL" id="CP002282">
    <property type="protein sequence ID" value="ADO83837.1"/>
    <property type="molecule type" value="Genomic_DNA"/>
</dbReference>
<organism evidence="1 2">
    <name type="scientific">Ilyobacter polytropus (strain ATCC 51220 / DSM 2926 / LMG 16218 / CuHBu1)</name>
    <dbReference type="NCBI Taxonomy" id="572544"/>
    <lineage>
        <taxon>Bacteria</taxon>
        <taxon>Fusobacteriati</taxon>
        <taxon>Fusobacteriota</taxon>
        <taxon>Fusobacteriia</taxon>
        <taxon>Fusobacteriales</taxon>
        <taxon>Fusobacteriaceae</taxon>
        <taxon>Ilyobacter</taxon>
    </lineage>
</organism>
<name>E3HBS5_ILYPC</name>
<keyword evidence="2" id="KW-1185">Reference proteome</keyword>
<dbReference type="Proteomes" id="UP000006875">
    <property type="component" value="Plasmid pILYOP01"/>
</dbReference>
<keyword evidence="1" id="KW-0614">Plasmid</keyword>